<dbReference type="RefSeq" id="WP_373655185.1">
    <property type="nucleotide sequence ID" value="NZ_JBGUAW010000003.1"/>
</dbReference>
<feature type="domain" description="DNA polymerase III delta N-terminal" evidence="10">
    <location>
        <begin position="28"/>
        <end position="131"/>
    </location>
</feature>
<evidence type="ECO:0000256" key="7">
    <source>
        <dbReference type="ARBA" id="ARBA00034754"/>
    </source>
</evidence>
<keyword evidence="3 11" id="KW-0808">Transferase</keyword>
<evidence type="ECO:0000256" key="2">
    <source>
        <dbReference type="ARBA" id="ARBA00017703"/>
    </source>
</evidence>
<comment type="similarity">
    <text evidence="7">Belongs to the DNA polymerase HolA subunit family.</text>
</comment>
<organism evidence="11 12">
    <name type="scientific">Thiohalorhabdus methylotrophus</name>
    <dbReference type="NCBI Taxonomy" id="3242694"/>
    <lineage>
        <taxon>Bacteria</taxon>
        <taxon>Pseudomonadati</taxon>
        <taxon>Pseudomonadota</taxon>
        <taxon>Gammaproteobacteria</taxon>
        <taxon>Thiohalorhabdales</taxon>
        <taxon>Thiohalorhabdaceae</taxon>
        <taxon>Thiohalorhabdus</taxon>
    </lineage>
</organism>
<evidence type="ECO:0000256" key="6">
    <source>
        <dbReference type="ARBA" id="ARBA00022932"/>
    </source>
</evidence>
<dbReference type="NCBIfam" id="TIGR01128">
    <property type="entry name" value="holA"/>
    <property type="match status" value="1"/>
</dbReference>
<proteinExistence type="inferred from homology"/>
<keyword evidence="6" id="KW-0239">DNA-directed DNA polymerase</keyword>
<accession>A0ABV4TTS7</accession>
<dbReference type="Gene3D" id="1.20.272.10">
    <property type="match status" value="1"/>
</dbReference>
<evidence type="ECO:0000256" key="3">
    <source>
        <dbReference type="ARBA" id="ARBA00022679"/>
    </source>
</evidence>
<dbReference type="InterPro" id="IPR010372">
    <property type="entry name" value="DNA_pol3_delta_N"/>
</dbReference>
<dbReference type="EC" id="2.7.7.7" evidence="1 9"/>
<dbReference type="GO" id="GO:0003887">
    <property type="term" value="F:DNA-directed DNA polymerase activity"/>
    <property type="evidence" value="ECO:0007669"/>
    <property type="project" value="UniProtKB-EC"/>
</dbReference>
<evidence type="ECO:0000256" key="9">
    <source>
        <dbReference type="NCBIfam" id="TIGR01128"/>
    </source>
</evidence>
<dbReference type="PANTHER" id="PTHR34388">
    <property type="entry name" value="DNA POLYMERASE III SUBUNIT DELTA"/>
    <property type="match status" value="1"/>
</dbReference>
<dbReference type="InterPro" id="IPR027417">
    <property type="entry name" value="P-loop_NTPase"/>
</dbReference>
<dbReference type="CDD" id="cd18138">
    <property type="entry name" value="HLD_clamp_pol_III_delta"/>
    <property type="match status" value="1"/>
</dbReference>
<evidence type="ECO:0000313" key="12">
    <source>
        <dbReference type="Proteomes" id="UP001575181"/>
    </source>
</evidence>
<evidence type="ECO:0000256" key="1">
    <source>
        <dbReference type="ARBA" id="ARBA00012417"/>
    </source>
</evidence>
<sequence length="345" mass="37249">MALRSVEELEKRLRGSAPPVVLVHSDAPLLREEAARSVRSAVLADPEVERHAFRADDQVDYTVIRQELAAPSLFAARRLVEIHYGGGAPKDEGGKWLQEYCANPAPDVVLLLTTGYQSKQAQKKKWFQAVEAAGETLALFAPRRGELPNWLRGRLAAHGLEVSRDALTLLAERVEGNLEAAAGEVEKLVLHVGGGPATLDTDAVLAAVGDQARFSVFDLAEAALAREPRRVVRALGALRAEGTELPPLVGALAREVRNLIILRDRYRRGGDLEAACKELRLFPPRKQVAQKLARTLRDGEAEAVLQALARVDRMSKGVAGGDPWSTLENAVLALAGVDTGLVAEA</sequence>
<dbReference type="Gene3D" id="1.10.8.60">
    <property type="match status" value="1"/>
</dbReference>
<evidence type="ECO:0000259" key="10">
    <source>
        <dbReference type="Pfam" id="PF06144"/>
    </source>
</evidence>
<name>A0ABV4TTS7_9GAMM</name>
<keyword evidence="5" id="KW-0235">DNA replication</keyword>
<evidence type="ECO:0000256" key="5">
    <source>
        <dbReference type="ARBA" id="ARBA00022705"/>
    </source>
</evidence>
<dbReference type="SUPFAM" id="SSF52540">
    <property type="entry name" value="P-loop containing nucleoside triphosphate hydrolases"/>
    <property type="match status" value="1"/>
</dbReference>
<dbReference type="Gene3D" id="3.40.50.300">
    <property type="entry name" value="P-loop containing nucleotide triphosphate hydrolases"/>
    <property type="match status" value="1"/>
</dbReference>
<dbReference type="InterPro" id="IPR008921">
    <property type="entry name" value="DNA_pol3_clamp-load_cplx_C"/>
</dbReference>
<gene>
    <name evidence="11" type="primary">holA</name>
    <name evidence="11" type="ORF">ACERLL_06120</name>
</gene>
<comment type="catalytic activity">
    <reaction evidence="8">
        <text>DNA(n) + a 2'-deoxyribonucleoside 5'-triphosphate = DNA(n+1) + diphosphate</text>
        <dbReference type="Rhea" id="RHEA:22508"/>
        <dbReference type="Rhea" id="RHEA-COMP:17339"/>
        <dbReference type="Rhea" id="RHEA-COMP:17340"/>
        <dbReference type="ChEBI" id="CHEBI:33019"/>
        <dbReference type="ChEBI" id="CHEBI:61560"/>
        <dbReference type="ChEBI" id="CHEBI:173112"/>
        <dbReference type="EC" id="2.7.7.7"/>
    </reaction>
</comment>
<evidence type="ECO:0000256" key="4">
    <source>
        <dbReference type="ARBA" id="ARBA00022695"/>
    </source>
</evidence>
<keyword evidence="12" id="KW-1185">Reference proteome</keyword>
<dbReference type="Proteomes" id="UP001575181">
    <property type="component" value="Unassembled WGS sequence"/>
</dbReference>
<reference evidence="11 12" key="1">
    <citation type="submission" date="2024-08" db="EMBL/GenBank/DDBJ databases">
        <title>Whole-genome sequencing of halo(alkali)philic microorganisms from hypersaline lakes.</title>
        <authorList>
            <person name="Sorokin D.Y."/>
            <person name="Merkel A.Y."/>
            <person name="Messina E."/>
            <person name="Yakimov M."/>
        </authorList>
    </citation>
    <scope>NUCLEOTIDE SEQUENCE [LARGE SCALE GENOMIC DNA]</scope>
    <source>
        <strain evidence="11 12">Cl-TMA</strain>
    </source>
</reference>
<dbReference type="EMBL" id="JBGUAW010000003">
    <property type="protein sequence ID" value="MFA9460402.1"/>
    <property type="molecule type" value="Genomic_DNA"/>
</dbReference>
<dbReference type="PANTHER" id="PTHR34388:SF1">
    <property type="entry name" value="DNA POLYMERASE III SUBUNIT DELTA"/>
    <property type="match status" value="1"/>
</dbReference>
<dbReference type="SUPFAM" id="SSF48019">
    <property type="entry name" value="post-AAA+ oligomerization domain-like"/>
    <property type="match status" value="1"/>
</dbReference>
<dbReference type="Pfam" id="PF06144">
    <property type="entry name" value="DNA_pol3_delta"/>
    <property type="match status" value="1"/>
</dbReference>
<evidence type="ECO:0000313" key="11">
    <source>
        <dbReference type="EMBL" id="MFA9460402.1"/>
    </source>
</evidence>
<evidence type="ECO:0000256" key="8">
    <source>
        <dbReference type="ARBA" id="ARBA00049244"/>
    </source>
</evidence>
<protein>
    <recommendedName>
        <fullName evidence="2 9">DNA polymerase III subunit delta</fullName>
        <ecNumber evidence="1 9">2.7.7.7</ecNumber>
    </recommendedName>
</protein>
<keyword evidence="4 11" id="KW-0548">Nucleotidyltransferase</keyword>
<comment type="caution">
    <text evidence="11">The sequence shown here is derived from an EMBL/GenBank/DDBJ whole genome shotgun (WGS) entry which is preliminary data.</text>
</comment>
<dbReference type="InterPro" id="IPR005790">
    <property type="entry name" value="DNA_polIII_delta"/>
</dbReference>